<evidence type="ECO:0000256" key="8">
    <source>
        <dbReference type="ARBA" id="ARBA00023065"/>
    </source>
</evidence>
<dbReference type="PROSITE" id="PS51384">
    <property type="entry name" value="FAD_FR"/>
    <property type="match status" value="1"/>
</dbReference>
<evidence type="ECO:0000256" key="9">
    <source>
        <dbReference type="ARBA" id="ARBA00023136"/>
    </source>
</evidence>
<dbReference type="InterPro" id="IPR051410">
    <property type="entry name" value="Ferric/Cupric_Reductase"/>
</dbReference>
<dbReference type="Pfam" id="PF08022">
    <property type="entry name" value="FAD_binding_8"/>
    <property type="match status" value="1"/>
</dbReference>
<feature type="transmembrane region" description="Helical" evidence="12">
    <location>
        <begin position="25"/>
        <end position="45"/>
    </location>
</feature>
<dbReference type="AlphaFoldDB" id="A0A9P8WHW5"/>
<evidence type="ECO:0000256" key="3">
    <source>
        <dbReference type="ARBA" id="ARBA00022448"/>
    </source>
</evidence>
<dbReference type="InterPro" id="IPR013112">
    <property type="entry name" value="FAD-bd_8"/>
</dbReference>
<protein>
    <submittedName>
        <fullName evidence="14">Ferric reductase NAD binding domain-containing protein</fullName>
    </submittedName>
</protein>
<feature type="transmembrane region" description="Helical" evidence="12">
    <location>
        <begin position="191"/>
        <end position="213"/>
    </location>
</feature>
<dbReference type="Gene3D" id="3.40.50.80">
    <property type="entry name" value="Nucleotide-binding domain of ferredoxin-NADP reductase (FNR) module"/>
    <property type="match status" value="1"/>
</dbReference>
<feature type="region of interest" description="Disordered" evidence="11">
    <location>
        <begin position="482"/>
        <end position="506"/>
    </location>
</feature>
<feature type="transmembrane region" description="Helical" evidence="12">
    <location>
        <begin position="154"/>
        <end position="179"/>
    </location>
</feature>
<dbReference type="GO" id="GO:0006879">
    <property type="term" value="P:intracellular iron ion homeostasis"/>
    <property type="evidence" value="ECO:0007669"/>
    <property type="project" value="TreeGrafter"/>
</dbReference>
<feature type="transmembrane region" description="Helical" evidence="12">
    <location>
        <begin position="116"/>
        <end position="134"/>
    </location>
</feature>
<accession>A0A9P8WHW5</accession>
<evidence type="ECO:0000256" key="12">
    <source>
        <dbReference type="SAM" id="Phobius"/>
    </source>
</evidence>
<evidence type="ECO:0000313" key="15">
    <source>
        <dbReference type="Proteomes" id="UP000777438"/>
    </source>
</evidence>
<dbReference type="CDD" id="cd06186">
    <property type="entry name" value="NOX_Duox_like_FAD_NADP"/>
    <property type="match status" value="1"/>
</dbReference>
<comment type="similarity">
    <text evidence="2">Belongs to the ferric reductase (FRE) family.</text>
</comment>
<dbReference type="SFLD" id="SFLDS00052">
    <property type="entry name" value="Ferric_Reductase_Domain"/>
    <property type="match status" value="1"/>
</dbReference>
<evidence type="ECO:0000313" key="14">
    <source>
        <dbReference type="EMBL" id="KAH6899786.1"/>
    </source>
</evidence>
<dbReference type="SFLD" id="SFLDG01168">
    <property type="entry name" value="Ferric_reductase_subgroup_(FRE"/>
    <property type="match status" value="1"/>
</dbReference>
<dbReference type="GO" id="GO:0015677">
    <property type="term" value="P:copper ion import"/>
    <property type="evidence" value="ECO:0007669"/>
    <property type="project" value="TreeGrafter"/>
</dbReference>
<reference evidence="14 15" key="1">
    <citation type="journal article" date="2021" name="Nat. Commun.">
        <title>Genetic determinants of endophytism in the Arabidopsis root mycobiome.</title>
        <authorList>
            <person name="Mesny F."/>
            <person name="Miyauchi S."/>
            <person name="Thiergart T."/>
            <person name="Pickel B."/>
            <person name="Atanasova L."/>
            <person name="Karlsson M."/>
            <person name="Huettel B."/>
            <person name="Barry K.W."/>
            <person name="Haridas S."/>
            <person name="Chen C."/>
            <person name="Bauer D."/>
            <person name="Andreopoulos W."/>
            <person name="Pangilinan J."/>
            <person name="LaButti K."/>
            <person name="Riley R."/>
            <person name="Lipzen A."/>
            <person name="Clum A."/>
            <person name="Drula E."/>
            <person name="Henrissat B."/>
            <person name="Kohler A."/>
            <person name="Grigoriev I.V."/>
            <person name="Martin F.M."/>
            <person name="Hacquard S."/>
        </authorList>
    </citation>
    <scope>NUCLEOTIDE SEQUENCE [LARGE SCALE GENOMIC DNA]</scope>
    <source>
        <strain evidence="14 15">MPI-CAGE-CH-0241</strain>
    </source>
</reference>
<dbReference type="Pfam" id="PF08030">
    <property type="entry name" value="NAD_binding_6"/>
    <property type="match status" value="1"/>
</dbReference>
<keyword evidence="4 12" id="KW-0812">Transmembrane</keyword>
<keyword evidence="3" id="KW-0813">Transport</keyword>
<feature type="transmembrane region" description="Helical" evidence="12">
    <location>
        <begin position="219"/>
        <end position="237"/>
    </location>
</feature>
<evidence type="ECO:0000256" key="2">
    <source>
        <dbReference type="ARBA" id="ARBA00006278"/>
    </source>
</evidence>
<keyword evidence="6 12" id="KW-1133">Transmembrane helix</keyword>
<dbReference type="InterPro" id="IPR017927">
    <property type="entry name" value="FAD-bd_FR_type"/>
</dbReference>
<name>A0A9P8WHW5_9HYPO</name>
<dbReference type="Pfam" id="PF01794">
    <property type="entry name" value="Ferric_reduct"/>
    <property type="match status" value="1"/>
</dbReference>
<keyword evidence="7" id="KW-0560">Oxidoreductase</keyword>
<feature type="compositionally biased region" description="Basic and acidic residues" evidence="11">
    <location>
        <begin position="484"/>
        <end position="494"/>
    </location>
</feature>
<evidence type="ECO:0000256" key="11">
    <source>
        <dbReference type="SAM" id="MobiDB-lite"/>
    </source>
</evidence>
<dbReference type="InterPro" id="IPR013121">
    <property type="entry name" value="Fe_red_NAD-bd_6"/>
</dbReference>
<dbReference type="OrthoDB" id="10006946at2759"/>
<evidence type="ECO:0000259" key="13">
    <source>
        <dbReference type="PROSITE" id="PS51384"/>
    </source>
</evidence>
<dbReference type="PANTHER" id="PTHR32361:SF9">
    <property type="entry name" value="FERRIC REDUCTASE TRANSMEMBRANE COMPONENT 3-RELATED"/>
    <property type="match status" value="1"/>
</dbReference>
<keyword evidence="5" id="KW-0249">Electron transport</keyword>
<dbReference type="GO" id="GO:0000293">
    <property type="term" value="F:ferric-chelate reductase activity"/>
    <property type="evidence" value="ECO:0007669"/>
    <property type="project" value="UniProtKB-ARBA"/>
</dbReference>
<dbReference type="EMBL" id="JAGPYM010000001">
    <property type="protein sequence ID" value="KAH6899786.1"/>
    <property type="molecule type" value="Genomic_DNA"/>
</dbReference>
<evidence type="ECO:0000256" key="10">
    <source>
        <dbReference type="ARBA" id="ARBA00023180"/>
    </source>
</evidence>
<dbReference type="SUPFAM" id="SSF52343">
    <property type="entry name" value="Ferredoxin reductase-like, C-terminal NADP-linked domain"/>
    <property type="match status" value="1"/>
</dbReference>
<dbReference type="Proteomes" id="UP000777438">
    <property type="component" value="Unassembled WGS sequence"/>
</dbReference>
<keyword evidence="8" id="KW-0406">Ion transport</keyword>
<feature type="domain" description="FAD-binding FR-type" evidence="13">
    <location>
        <begin position="255"/>
        <end position="367"/>
    </location>
</feature>
<organism evidence="14 15">
    <name type="scientific">Thelonectria olida</name>
    <dbReference type="NCBI Taxonomy" id="1576542"/>
    <lineage>
        <taxon>Eukaryota</taxon>
        <taxon>Fungi</taxon>
        <taxon>Dikarya</taxon>
        <taxon>Ascomycota</taxon>
        <taxon>Pezizomycotina</taxon>
        <taxon>Sordariomycetes</taxon>
        <taxon>Hypocreomycetidae</taxon>
        <taxon>Hypocreales</taxon>
        <taxon>Nectriaceae</taxon>
        <taxon>Thelonectria</taxon>
    </lineage>
</organism>
<dbReference type="InterPro" id="IPR013130">
    <property type="entry name" value="Fe3_Rdtase_TM_dom"/>
</dbReference>
<evidence type="ECO:0000256" key="5">
    <source>
        <dbReference type="ARBA" id="ARBA00022982"/>
    </source>
</evidence>
<evidence type="ECO:0000256" key="4">
    <source>
        <dbReference type="ARBA" id="ARBA00022692"/>
    </source>
</evidence>
<keyword evidence="10" id="KW-0325">Glycoprotein</keyword>
<keyword evidence="9 12" id="KW-0472">Membrane</keyword>
<keyword evidence="15" id="KW-1185">Reference proteome</keyword>
<feature type="transmembrane region" description="Helical" evidence="12">
    <location>
        <begin position="84"/>
        <end position="104"/>
    </location>
</feature>
<dbReference type="InterPro" id="IPR039261">
    <property type="entry name" value="FNR_nucleotide-bd"/>
</dbReference>
<comment type="subcellular location">
    <subcellularLocation>
        <location evidence="1">Membrane</location>
        <topology evidence="1">Multi-pass membrane protein</topology>
    </subcellularLocation>
</comment>
<proteinExistence type="inferred from homology"/>
<sequence length="578" mass="63920">MAGGTHKDPNFAAKLARRSELNHEAMLLFAAAMSALFGIVLLFHLPRTVGAGKTKFGRWLAPAVFISRKIRNVLLVKFPGVPSVGHLFVVIPYVGINIVITFVKFDNNNLPLLSNVASRTGWMTMANTLIVILLSLKNTPLAVLSEWSYERLNIFHRISGFATVVFVIVHACSYTAVFGNQNFLVRLTEPAEIYGIVAGLCFLFLGVTGAVVRKWWYELFYYLHIVFWMLGIIMVGLHQPEPAKKVLFLTCAAAGFWVLDRLIRVGRLVVNGTNNSVTVIPLPRGGTRLVFSKCLPGDALGKHAFLWIPKIRALQTHPFTIAATDPLELVVSAKNGFTRALHEYATHHPGANLKCSLDGPYGSFPNPKSYDKVILVAGGSGASFTIGAALRMLRNMGEDKKSFTFIWMVQHPSCIAWFSEHLNVLKNDPRITIHIYVTRQSDMQILDKNLTHTSTSSPSGNTFFAAFDSEKAHVSKLVIPPPRTDLEKDMEKDTLSPVESPISPTDTIEQLTDFPITYHRPDVSALIKTQVEGSEPDESLLIMGCGPQRLMTAVRNATAENVRADGPGIELHCEQFGW</sequence>
<dbReference type="GO" id="GO:0006826">
    <property type="term" value="P:iron ion transport"/>
    <property type="evidence" value="ECO:0007669"/>
    <property type="project" value="TreeGrafter"/>
</dbReference>
<evidence type="ECO:0000256" key="7">
    <source>
        <dbReference type="ARBA" id="ARBA00023002"/>
    </source>
</evidence>
<evidence type="ECO:0000256" key="6">
    <source>
        <dbReference type="ARBA" id="ARBA00022989"/>
    </source>
</evidence>
<gene>
    <name evidence="14" type="ORF">B0T10DRAFT_5518</name>
</gene>
<evidence type="ECO:0000256" key="1">
    <source>
        <dbReference type="ARBA" id="ARBA00004141"/>
    </source>
</evidence>
<dbReference type="PANTHER" id="PTHR32361">
    <property type="entry name" value="FERRIC/CUPRIC REDUCTASE TRANSMEMBRANE COMPONENT"/>
    <property type="match status" value="1"/>
</dbReference>
<comment type="caution">
    <text evidence="14">The sequence shown here is derived from an EMBL/GenBank/DDBJ whole genome shotgun (WGS) entry which is preliminary data.</text>
</comment>
<dbReference type="GO" id="GO:0005886">
    <property type="term" value="C:plasma membrane"/>
    <property type="evidence" value="ECO:0007669"/>
    <property type="project" value="TreeGrafter"/>
</dbReference>